<dbReference type="Pfam" id="PF08646">
    <property type="entry name" value="Rep_fac-A_C"/>
    <property type="match status" value="1"/>
</dbReference>
<feature type="binding site" evidence="14">
    <location>
        <position position="95"/>
    </location>
    <ligand>
        <name>FAD</name>
        <dbReference type="ChEBI" id="CHEBI:57692"/>
    </ligand>
</feature>
<dbReference type="InterPro" id="IPR017927">
    <property type="entry name" value="FAD-bd_FR_type"/>
</dbReference>
<gene>
    <name evidence="18" type="ORF">OLC1_LOCUS21922</name>
</gene>
<dbReference type="FunFam" id="2.40.30.10:FF:000032">
    <property type="entry name" value="NADH-cytochrome b5 reductase"/>
    <property type="match status" value="1"/>
</dbReference>
<dbReference type="InterPro" id="IPR012340">
    <property type="entry name" value="NA-bd_OB-fold"/>
</dbReference>
<dbReference type="Gene3D" id="2.40.50.140">
    <property type="entry name" value="Nucleic acid-binding proteins"/>
    <property type="match status" value="2"/>
</dbReference>
<dbReference type="EMBL" id="OX459125">
    <property type="protein sequence ID" value="CAI9115384.1"/>
    <property type="molecule type" value="Genomic_DNA"/>
</dbReference>
<feature type="binding site" evidence="14">
    <location>
        <position position="162"/>
    </location>
    <ligand>
        <name>FAD</name>
        <dbReference type="ChEBI" id="CHEBI:57692"/>
    </ligand>
</feature>
<feature type="domain" description="FAD-binding FR-type" evidence="17">
    <location>
        <begin position="41"/>
        <end position="145"/>
    </location>
</feature>
<protein>
    <recommendedName>
        <fullName evidence="4">cytochrome-b5 reductase</fullName>
        <ecNumber evidence="4">1.6.2.2</ecNumber>
    </recommendedName>
</protein>
<name>A0AAV1E612_OLDCO</name>
<feature type="binding site" evidence="14">
    <location>
        <position position="96"/>
    </location>
    <ligand>
        <name>FAD</name>
        <dbReference type="ChEBI" id="CHEBI:57692"/>
    </ligand>
</feature>
<comment type="cofactor">
    <cofactor evidence="1 14">
        <name>FAD</name>
        <dbReference type="ChEBI" id="CHEBI:57692"/>
    </cofactor>
</comment>
<keyword evidence="9 16" id="KW-1133">Transmembrane helix</keyword>
<evidence type="ECO:0000256" key="14">
    <source>
        <dbReference type="PIRSR" id="PIRSR601834-1"/>
    </source>
</evidence>
<feature type="binding site" evidence="14">
    <location>
        <position position="113"/>
    </location>
    <ligand>
        <name>FAD</name>
        <dbReference type="ChEBI" id="CHEBI:57692"/>
    </ligand>
</feature>
<evidence type="ECO:0000256" key="16">
    <source>
        <dbReference type="SAM" id="Phobius"/>
    </source>
</evidence>
<feature type="transmembrane region" description="Helical" evidence="16">
    <location>
        <begin position="12"/>
        <end position="30"/>
    </location>
</feature>
<dbReference type="SUPFAM" id="SSF52343">
    <property type="entry name" value="Ferredoxin reductase-like, C-terminal NADP-linked domain"/>
    <property type="match status" value="1"/>
</dbReference>
<dbReference type="InterPro" id="IPR001834">
    <property type="entry name" value="CBR-like"/>
</dbReference>
<dbReference type="InterPro" id="IPR013955">
    <property type="entry name" value="Rep_factor-A_C"/>
</dbReference>
<dbReference type="PANTHER" id="PTHR19370:SF184">
    <property type="entry name" value="NADH-CYTOCHROME B5 REDUCTASE-LIKE"/>
    <property type="match status" value="1"/>
</dbReference>
<dbReference type="Pfam" id="PF00970">
    <property type="entry name" value="FAD_binding_6"/>
    <property type="match status" value="1"/>
</dbReference>
<dbReference type="AlphaFoldDB" id="A0AAV1E612"/>
<keyword evidence="11" id="KW-0520">NAD</keyword>
<dbReference type="InterPro" id="IPR017938">
    <property type="entry name" value="Riboflavin_synthase-like_b-brl"/>
</dbReference>
<organism evidence="18 19">
    <name type="scientific">Oldenlandia corymbosa var. corymbosa</name>
    <dbReference type="NCBI Taxonomy" id="529605"/>
    <lineage>
        <taxon>Eukaryota</taxon>
        <taxon>Viridiplantae</taxon>
        <taxon>Streptophyta</taxon>
        <taxon>Embryophyta</taxon>
        <taxon>Tracheophyta</taxon>
        <taxon>Spermatophyta</taxon>
        <taxon>Magnoliopsida</taxon>
        <taxon>eudicotyledons</taxon>
        <taxon>Gunneridae</taxon>
        <taxon>Pentapetalae</taxon>
        <taxon>asterids</taxon>
        <taxon>lamiids</taxon>
        <taxon>Gentianales</taxon>
        <taxon>Rubiaceae</taxon>
        <taxon>Rubioideae</taxon>
        <taxon>Spermacoceae</taxon>
        <taxon>Hedyotis-Oldenlandia complex</taxon>
        <taxon>Oldenlandia</taxon>
    </lineage>
</organism>
<dbReference type="PANTHER" id="PTHR19370">
    <property type="entry name" value="NADH-CYTOCHROME B5 REDUCTASE"/>
    <property type="match status" value="1"/>
</dbReference>
<dbReference type="Gene3D" id="2.40.30.10">
    <property type="entry name" value="Translation factors"/>
    <property type="match status" value="1"/>
</dbReference>
<feature type="region of interest" description="Disordered" evidence="15">
    <location>
        <begin position="659"/>
        <end position="696"/>
    </location>
</feature>
<reference evidence="18" key="1">
    <citation type="submission" date="2023-03" db="EMBL/GenBank/DDBJ databases">
        <authorList>
            <person name="Julca I."/>
        </authorList>
    </citation>
    <scope>NUCLEOTIDE SEQUENCE</scope>
</reference>
<keyword evidence="12" id="KW-0496">Mitochondrion</keyword>
<dbReference type="FunFam" id="3.40.50.80:FF:000019">
    <property type="entry name" value="NADH-cytochrome b5 reductase"/>
    <property type="match status" value="1"/>
</dbReference>
<evidence type="ECO:0000256" key="4">
    <source>
        <dbReference type="ARBA" id="ARBA00012011"/>
    </source>
</evidence>
<evidence type="ECO:0000256" key="2">
    <source>
        <dbReference type="ARBA" id="ARBA00004294"/>
    </source>
</evidence>
<evidence type="ECO:0000256" key="9">
    <source>
        <dbReference type="ARBA" id="ARBA00022989"/>
    </source>
</evidence>
<dbReference type="GO" id="GO:0022900">
    <property type="term" value="P:electron transport chain"/>
    <property type="evidence" value="ECO:0007669"/>
    <property type="project" value="TreeGrafter"/>
</dbReference>
<dbReference type="Proteomes" id="UP001161247">
    <property type="component" value="Chromosome 8"/>
</dbReference>
<dbReference type="InterPro" id="IPR001433">
    <property type="entry name" value="OxRdtase_FAD/NAD-bd"/>
</dbReference>
<keyword evidence="13 16" id="KW-0472">Membrane</keyword>
<sequence length="696" mass="78894">MEFLKITEAQIISVAVAVVAVGVAAFYLYSSKKSKVCLDSEKWKNFKLVNRTQLSHNVAKFRFELPTPTSVLGLPIGQHISCKGTDSQGEEVTKPYTPTTLDSDVGYFELVIKMYPQGRMSHHFREMRVGDYMAVKGPKGRFRYQPGQVRAFGMLAGGSGITPMFQVARAVLENPNDKTEVYLIYANVTYEDILLKEELDSLAADYPTWFKVYYVLNQPPEPWNGGVGFVSKEMIQEHCPTPASDIKFLRVLPLPLPFCSHSFCQCCCDYCENVKAKCYNQPSETTSWWKKVKVDWLIQVVERSKIQQTRSGKTNEIRRYVFTDEEGTKVGAAIFDNDIRYFDDLLIPCNRYWISNAFVNRVDENYKISAYSYSWFINNSTLVEPHDEPIPPSLPFNIDTATMLDIQKYADFDTSITFEVLVIQVLPQKTQEKNNTTSRDIVAINQEKCSMIITLWNDFHLDEGQTIAQMVNITPTLLCFKLRASTFNVLSLTTRPSSALFYTAWVKVKTTLAPSQSAFWFATCNNCQKSINDDVGRNIKCISCNQNVKLEARTRILLELTDSTGTITASVLATEAEKLIGVNAEALRTAEDQDVDLSATIQNALKQHTIVTFLRKYDSTFQGRASEKYSIVKSYLIQDLFMNETLQRKALPFEEITSEGHTEMTVPKPTAKRSIDSASPMEDINPSPQKKLEKLD</sequence>
<evidence type="ECO:0000313" key="19">
    <source>
        <dbReference type="Proteomes" id="UP001161247"/>
    </source>
</evidence>
<feature type="binding site" evidence="14">
    <location>
        <position position="121"/>
    </location>
    <ligand>
        <name>FAD</name>
        <dbReference type="ChEBI" id="CHEBI:57692"/>
    </ligand>
</feature>
<dbReference type="SUPFAM" id="SSF50249">
    <property type="entry name" value="Nucleic acid-binding proteins"/>
    <property type="match status" value="2"/>
</dbReference>
<dbReference type="SUPFAM" id="SSF63380">
    <property type="entry name" value="Riboflavin synthase domain-like"/>
    <property type="match status" value="1"/>
</dbReference>
<dbReference type="EC" id="1.6.2.2" evidence="4"/>
<evidence type="ECO:0000256" key="11">
    <source>
        <dbReference type="ARBA" id="ARBA00023027"/>
    </source>
</evidence>
<evidence type="ECO:0000256" key="6">
    <source>
        <dbReference type="ARBA" id="ARBA00022692"/>
    </source>
</evidence>
<evidence type="ECO:0000259" key="17">
    <source>
        <dbReference type="PROSITE" id="PS51384"/>
    </source>
</evidence>
<evidence type="ECO:0000313" key="18">
    <source>
        <dbReference type="EMBL" id="CAI9115384.1"/>
    </source>
</evidence>
<evidence type="ECO:0000256" key="12">
    <source>
        <dbReference type="ARBA" id="ARBA00023128"/>
    </source>
</evidence>
<evidence type="ECO:0000256" key="7">
    <source>
        <dbReference type="ARBA" id="ARBA00022787"/>
    </source>
</evidence>
<evidence type="ECO:0000256" key="3">
    <source>
        <dbReference type="ARBA" id="ARBA00006105"/>
    </source>
</evidence>
<evidence type="ECO:0000256" key="5">
    <source>
        <dbReference type="ARBA" id="ARBA00022630"/>
    </source>
</evidence>
<comment type="subcellular location">
    <subcellularLocation>
        <location evidence="2">Mitochondrion outer membrane</location>
    </subcellularLocation>
</comment>
<evidence type="ECO:0000256" key="8">
    <source>
        <dbReference type="ARBA" id="ARBA00022827"/>
    </source>
</evidence>
<keyword evidence="19" id="KW-1185">Reference proteome</keyword>
<comment type="similarity">
    <text evidence="3">Belongs to the flavoprotein pyridine nucleotide cytochrome reductase family.</text>
</comment>
<dbReference type="InterPro" id="IPR008333">
    <property type="entry name" value="Cbr1-like_FAD-bd_dom"/>
</dbReference>
<keyword evidence="7" id="KW-1000">Mitochondrion outer membrane</keyword>
<dbReference type="PRINTS" id="PR00406">
    <property type="entry name" value="CYTB5RDTASE"/>
</dbReference>
<keyword evidence="8 14" id="KW-0274">FAD</keyword>
<proteinExistence type="inferred from homology"/>
<keyword evidence="10" id="KW-0560">Oxidoreductase</keyword>
<accession>A0AAV1E612</accession>
<keyword evidence="5 14" id="KW-0285">Flavoprotein</keyword>
<dbReference type="Pfam" id="PF00175">
    <property type="entry name" value="NAD_binding_1"/>
    <property type="match status" value="1"/>
</dbReference>
<dbReference type="Gene3D" id="3.40.50.80">
    <property type="entry name" value="Nucleotide-binding domain of ferredoxin-NADP reductase (FNR) module"/>
    <property type="match status" value="1"/>
</dbReference>
<evidence type="ECO:0000256" key="15">
    <source>
        <dbReference type="SAM" id="MobiDB-lite"/>
    </source>
</evidence>
<evidence type="ECO:0000256" key="1">
    <source>
        <dbReference type="ARBA" id="ARBA00001974"/>
    </source>
</evidence>
<evidence type="ECO:0000256" key="13">
    <source>
        <dbReference type="ARBA" id="ARBA00023136"/>
    </source>
</evidence>
<dbReference type="CDD" id="cd06183">
    <property type="entry name" value="cyt_b5_reduct_like"/>
    <property type="match status" value="1"/>
</dbReference>
<feature type="binding site" evidence="14">
    <location>
        <position position="120"/>
    </location>
    <ligand>
        <name>FAD</name>
        <dbReference type="ChEBI" id="CHEBI:57692"/>
    </ligand>
</feature>
<feature type="binding site" evidence="14">
    <location>
        <position position="111"/>
    </location>
    <ligand>
        <name>FAD</name>
        <dbReference type="ChEBI" id="CHEBI:57692"/>
    </ligand>
</feature>
<dbReference type="PROSITE" id="PS51384">
    <property type="entry name" value="FAD_FR"/>
    <property type="match status" value="1"/>
</dbReference>
<evidence type="ECO:0000256" key="10">
    <source>
        <dbReference type="ARBA" id="ARBA00023002"/>
    </source>
</evidence>
<dbReference type="GO" id="GO:0005741">
    <property type="term" value="C:mitochondrial outer membrane"/>
    <property type="evidence" value="ECO:0007669"/>
    <property type="project" value="UniProtKB-SubCell"/>
</dbReference>
<keyword evidence="6 16" id="KW-0812">Transmembrane</keyword>
<dbReference type="InterPro" id="IPR039261">
    <property type="entry name" value="FNR_nucleotide-bd"/>
</dbReference>
<dbReference type="GO" id="GO:0090524">
    <property type="term" value="F:cytochrome-b5 reductase activity, acting on NADH"/>
    <property type="evidence" value="ECO:0007669"/>
    <property type="project" value="UniProtKB-EC"/>
</dbReference>